<dbReference type="RefSeq" id="WP_003534549.1">
    <property type="nucleotide sequence ID" value="NZ_BAABXX010000001.1"/>
</dbReference>
<evidence type="ECO:0000313" key="3">
    <source>
        <dbReference type="EMBL" id="RGD86084.1"/>
    </source>
</evidence>
<dbReference type="Proteomes" id="UP000261032">
    <property type="component" value="Unassembled WGS sequence"/>
</dbReference>
<evidence type="ECO:0000313" key="2">
    <source>
        <dbReference type="EMBL" id="MDB7083565.1"/>
    </source>
</evidence>
<dbReference type="GeneID" id="64196427"/>
<organism evidence="3 4">
    <name type="scientific">Thomasclavelia ramosa</name>
    <dbReference type="NCBI Taxonomy" id="1547"/>
    <lineage>
        <taxon>Bacteria</taxon>
        <taxon>Bacillati</taxon>
        <taxon>Bacillota</taxon>
        <taxon>Erysipelotrichia</taxon>
        <taxon>Erysipelotrichales</taxon>
        <taxon>Coprobacillaceae</taxon>
        <taxon>Thomasclavelia</taxon>
    </lineage>
</organism>
<feature type="transmembrane region" description="Helical" evidence="1">
    <location>
        <begin position="33"/>
        <end position="51"/>
    </location>
</feature>
<evidence type="ECO:0000313" key="4">
    <source>
        <dbReference type="Proteomes" id="UP000261032"/>
    </source>
</evidence>
<feature type="transmembrane region" description="Helical" evidence="1">
    <location>
        <begin position="108"/>
        <end position="129"/>
    </location>
</feature>
<feature type="transmembrane region" description="Helical" evidence="1">
    <location>
        <begin position="7"/>
        <end position="27"/>
    </location>
</feature>
<sequence length="137" mass="15703">MHKINPRYIINGTLGIILVFATAYVIWQKGFVLKYGLALLVAFVLGVYNLYHCFDNDWEDELKNNTDERDLFIAMKSGQKTVQLMNLLLYAGSIITIVLYGITKKMMFMIAGTTLVSVVVVMFVIFFVINNYYEKHG</sequence>
<keyword evidence="1" id="KW-0472">Membrane</keyword>
<dbReference type="AlphaFoldDB" id="A0A3E3EDV6"/>
<reference evidence="3 4" key="1">
    <citation type="submission" date="2018-08" db="EMBL/GenBank/DDBJ databases">
        <title>A genome reference for cultivated species of the human gut microbiota.</title>
        <authorList>
            <person name="Zou Y."/>
            <person name="Xue W."/>
            <person name="Luo G."/>
        </authorList>
    </citation>
    <scope>NUCLEOTIDE SEQUENCE [LARGE SCALE GENOMIC DNA]</scope>
    <source>
        <strain evidence="3 4">OM06-4</strain>
    </source>
</reference>
<protein>
    <recommendedName>
        <fullName evidence="5">DUF2178 domain-containing protein</fullName>
    </recommendedName>
</protein>
<feature type="transmembrane region" description="Helical" evidence="1">
    <location>
        <begin position="84"/>
        <end position="102"/>
    </location>
</feature>
<dbReference type="Proteomes" id="UP001211987">
    <property type="component" value="Unassembled WGS sequence"/>
</dbReference>
<dbReference type="EMBL" id="QUSL01000008">
    <property type="protein sequence ID" value="RGD86084.1"/>
    <property type="molecule type" value="Genomic_DNA"/>
</dbReference>
<reference evidence="2" key="2">
    <citation type="submission" date="2023-01" db="EMBL/GenBank/DDBJ databases">
        <title>Human gut microbiome strain richness.</title>
        <authorList>
            <person name="Chen-Liaw A."/>
        </authorList>
    </citation>
    <scope>NUCLEOTIDE SEQUENCE</scope>
    <source>
        <strain evidence="2">1001217st2_G6_1001217B_191108</strain>
    </source>
</reference>
<keyword evidence="1" id="KW-0812">Transmembrane</keyword>
<keyword evidence="1" id="KW-1133">Transmembrane helix</keyword>
<dbReference type="EMBL" id="JAQLKE010000009">
    <property type="protein sequence ID" value="MDB7083565.1"/>
    <property type="molecule type" value="Genomic_DNA"/>
</dbReference>
<gene>
    <name evidence="3" type="ORF">DXB93_06715</name>
    <name evidence="2" type="ORF">PM738_07120</name>
</gene>
<accession>A0A3E3EDV6</accession>
<proteinExistence type="predicted"/>
<evidence type="ECO:0000256" key="1">
    <source>
        <dbReference type="SAM" id="Phobius"/>
    </source>
</evidence>
<name>A0A3E3EDV6_9FIRM</name>
<evidence type="ECO:0008006" key="5">
    <source>
        <dbReference type="Google" id="ProtNLM"/>
    </source>
</evidence>
<comment type="caution">
    <text evidence="3">The sequence shown here is derived from an EMBL/GenBank/DDBJ whole genome shotgun (WGS) entry which is preliminary data.</text>
</comment>
<dbReference type="Pfam" id="PF09946">
    <property type="entry name" value="DUF2178"/>
    <property type="match status" value="1"/>
</dbReference>
<dbReference type="InterPro" id="IPR019235">
    <property type="entry name" value="DUF2178_TM"/>
</dbReference>